<sequence>MSTHPFPGASPFAMCHLPTCTVPTHLAFPVHLPRLVNFPVFHLWLDDETAIVRDLTARRGVESSPRSEALVSTPDSLVVLWEPAALELPCVSTPTPFTAQCTRRSPKLTTTTPLPAFQCSQASSC</sequence>
<accession>A0A369JJR5</accession>
<organism evidence="1 2">
    <name type="scientific">Hypsizygus marmoreus</name>
    <name type="common">White beech mushroom</name>
    <name type="synonym">Agaricus marmoreus</name>
    <dbReference type="NCBI Taxonomy" id="39966"/>
    <lineage>
        <taxon>Eukaryota</taxon>
        <taxon>Fungi</taxon>
        <taxon>Dikarya</taxon>
        <taxon>Basidiomycota</taxon>
        <taxon>Agaricomycotina</taxon>
        <taxon>Agaricomycetes</taxon>
        <taxon>Agaricomycetidae</taxon>
        <taxon>Agaricales</taxon>
        <taxon>Tricholomatineae</taxon>
        <taxon>Lyophyllaceae</taxon>
        <taxon>Hypsizygus</taxon>
    </lineage>
</organism>
<proteinExistence type="predicted"/>
<dbReference type="EMBL" id="LUEZ02000058">
    <property type="protein sequence ID" value="RDB20655.1"/>
    <property type="molecule type" value="Genomic_DNA"/>
</dbReference>
<gene>
    <name evidence="1" type="ORF">Hypma_012111</name>
</gene>
<name>A0A369JJR5_HYPMA</name>
<dbReference type="Proteomes" id="UP000076154">
    <property type="component" value="Unassembled WGS sequence"/>
</dbReference>
<dbReference type="InParanoid" id="A0A369JJR5"/>
<reference evidence="1" key="1">
    <citation type="submission" date="2018-04" db="EMBL/GenBank/DDBJ databases">
        <title>Whole genome sequencing of Hypsizygus marmoreus.</title>
        <authorList>
            <person name="Choi I.-G."/>
            <person name="Min B."/>
            <person name="Kim J.-G."/>
            <person name="Kim S."/>
            <person name="Oh Y.-L."/>
            <person name="Kong W.-S."/>
            <person name="Park H."/>
            <person name="Jeong J."/>
            <person name="Song E.-S."/>
        </authorList>
    </citation>
    <scope>NUCLEOTIDE SEQUENCE [LARGE SCALE GENOMIC DNA]</scope>
    <source>
        <strain evidence="1">51987-8</strain>
    </source>
</reference>
<evidence type="ECO:0000313" key="2">
    <source>
        <dbReference type="Proteomes" id="UP000076154"/>
    </source>
</evidence>
<keyword evidence="2" id="KW-1185">Reference proteome</keyword>
<dbReference type="AlphaFoldDB" id="A0A369JJR5"/>
<evidence type="ECO:0000313" key="1">
    <source>
        <dbReference type="EMBL" id="RDB20655.1"/>
    </source>
</evidence>
<comment type="caution">
    <text evidence="1">The sequence shown here is derived from an EMBL/GenBank/DDBJ whole genome shotgun (WGS) entry which is preliminary data.</text>
</comment>
<protein>
    <submittedName>
        <fullName evidence="1">Uncharacterized protein</fullName>
    </submittedName>
</protein>